<keyword evidence="1 2" id="KW-0344">Guanine-nucleotide releasing factor</keyword>
<dbReference type="Gene3D" id="1.20.870.10">
    <property type="entry name" value="Son of sevenless (SoS) protein Chain: S domain 1"/>
    <property type="match status" value="1"/>
</dbReference>
<dbReference type="CDD" id="cd06224">
    <property type="entry name" value="REM"/>
    <property type="match status" value="1"/>
</dbReference>
<reference evidence="7" key="1">
    <citation type="submission" date="2025-08" db="UniProtKB">
        <authorList>
            <consortium name="RefSeq"/>
        </authorList>
    </citation>
    <scope>IDENTIFICATION</scope>
    <source>
        <tissue evidence="7">Spleen</tissue>
    </source>
</reference>
<dbReference type="InterPro" id="IPR000651">
    <property type="entry name" value="Ras-like_Gua-exchang_fac_N"/>
</dbReference>
<dbReference type="SMART" id="SM00147">
    <property type="entry name" value="RasGEF"/>
    <property type="match status" value="1"/>
</dbReference>
<dbReference type="FunFam" id="1.10.840.10:FF:000008">
    <property type="entry name" value="Ras-GEF domain-containing family member 1B"/>
    <property type="match status" value="1"/>
</dbReference>
<dbReference type="SMART" id="SM00229">
    <property type="entry name" value="RasGEFN"/>
    <property type="match status" value="1"/>
</dbReference>
<proteinExistence type="predicted"/>
<dbReference type="SUPFAM" id="SSF48366">
    <property type="entry name" value="Ras GEF"/>
    <property type="match status" value="1"/>
</dbReference>
<dbReference type="InterPro" id="IPR008937">
    <property type="entry name" value="Ras-like_GEF"/>
</dbReference>
<accession>A0A9B0U5E1</accession>
<evidence type="ECO:0000256" key="3">
    <source>
        <dbReference type="SAM" id="SignalP"/>
    </source>
</evidence>
<dbReference type="PROSITE" id="PS50212">
    <property type="entry name" value="RASGEF_NTER"/>
    <property type="match status" value="1"/>
</dbReference>
<dbReference type="PANTHER" id="PTHR23113">
    <property type="entry name" value="GUANINE NUCLEOTIDE EXCHANGE FACTOR"/>
    <property type="match status" value="1"/>
</dbReference>
<feature type="domain" description="N-terminal Ras-GEF" evidence="5">
    <location>
        <begin position="41"/>
        <end position="170"/>
    </location>
</feature>
<feature type="signal peptide" evidence="3">
    <location>
        <begin position="1"/>
        <end position="19"/>
    </location>
</feature>
<organism evidence="6 7">
    <name type="scientific">Chrysochloris asiatica</name>
    <name type="common">Cape golden mole</name>
    <dbReference type="NCBI Taxonomy" id="185453"/>
    <lineage>
        <taxon>Eukaryota</taxon>
        <taxon>Metazoa</taxon>
        <taxon>Chordata</taxon>
        <taxon>Craniata</taxon>
        <taxon>Vertebrata</taxon>
        <taxon>Euteleostomi</taxon>
        <taxon>Mammalia</taxon>
        <taxon>Eutheria</taxon>
        <taxon>Afrotheria</taxon>
        <taxon>Chrysochloridae</taxon>
        <taxon>Chrysochlorinae</taxon>
        <taxon>Chrysochloris</taxon>
    </lineage>
</organism>
<dbReference type="Pfam" id="PF00618">
    <property type="entry name" value="RasGEF_N"/>
    <property type="match status" value="1"/>
</dbReference>
<dbReference type="PROSITE" id="PS50009">
    <property type="entry name" value="RASGEF_CAT"/>
    <property type="match status" value="1"/>
</dbReference>
<evidence type="ECO:0000313" key="6">
    <source>
        <dbReference type="Proteomes" id="UP000504623"/>
    </source>
</evidence>
<dbReference type="AlphaFoldDB" id="A0A9B0U5E1"/>
<dbReference type="CDD" id="cd00155">
    <property type="entry name" value="RasGEF"/>
    <property type="match status" value="1"/>
</dbReference>
<dbReference type="InterPro" id="IPR001895">
    <property type="entry name" value="RASGEF_cat_dom"/>
</dbReference>
<dbReference type="Proteomes" id="UP000504623">
    <property type="component" value="Unplaced"/>
</dbReference>
<evidence type="ECO:0000259" key="4">
    <source>
        <dbReference type="PROSITE" id="PS50009"/>
    </source>
</evidence>
<feature type="chain" id="PRO_5038364821" evidence="3">
    <location>
        <begin position="20"/>
        <end position="481"/>
    </location>
</feature>
<gene>
    <name evidence="7" type="primary">RASGEF1A</name>
</gene>
<keyword evidence="6" id="KW-1185">Reference proteome</keyword>
<dbReference type="Pfam" id="PF00617">
    <property type="entry name" value="RasGEF"/>
    <property type="match status" value="1"/>
</dbReference>
<evidence type="ECO:0000256" key="1">
    <source>
        <dbReference type="ARBA" id="ARBA00022658"/>
    </source>
</evidence>
<evidence type="ECO:0000256" key="2">
    <source>
        <dbReference type="PROSITE-ProRule" id="PRU00168"/>
    </source>
</evidence>
<dbReference type="GO" id="GO:0005886">
    <property type="term" value="C:plasma membrane"/>
    <property type="evidence" value="ECO:0007669"/>
    <property type="project" value="TreeGrafter"/>
</dbReference>
<dbReference type="GeneID" id="102813260"/>
<evidence type="ECO:0000259" key="5">
    <source>
        <dbReference type="PROSITE" id="PS50212"/>
    </source>
</evidence>
<evidence type="ECO:0000313" key="7">
    <source>
        <dbReference type="RefSeq" id="XP_006876207.1"/>
    </source>
</evidence>
<dbReference type="InterPro" id="IPR023578">
    <property type="entry name" value="Ras_GEF_dom_sf"/>
</dbReference>
<feature type="domain" description="Ras-GEF" evidence="4">
    <location>
        <begin position="214"/>
        <end position="461"/>
    </location>
</feature>
<dbReference type="GO" id="GO:0005085">
    <property type="term" value="F:guanyl-nucleotide exchange factor activity"/>
    <property type="evidence" value="ECO:0007669"/>
    <property type="project" value="UniProtKB-KW"/>
</dbReference>
<sequence length="481" mass="55059">MPQTFVFSSILTLSCSGQGQPGMGECSGGGGGSDSRDLIFQDGHLISGSLEALMERLVPTVDYYPDKTYIFTFLLSSRVFIPPHDLLARVGQICLEQRQQLEAGPDQAKLKSFSTKVTQLLKEWTETFPYDFREEKVMAELKAITHCVTQCDEENGAMKKAISQMMQNLLLALAARNQLQEFWEKFRPLAMDKGPVLKAKPPATQKDILSVCCDPLVLAQQLTHIELERIHSIHPEDLVQILSHRDSLDNQKCRGDQAKTYSLEAYDNWFNCLSMLVATEVCRVVKKKQRTRMVEFFIDVARECFNIGNFNSMMAIISGMNLSPVARLKKTWSKVKTAKFDVLEHHMDPSSNFCNYRTALQGATQRSQMAHSSREKIVIPVFNLFVKDIYFLHKIHTNRLPNGQVNFKKFWEISRQIHDFMTWTQVECPFEKDKKIQSYLLTAPIYSEEALFIASFESEGPENHMEKDSWKTLRTTLLNRA</sequence>
<dbReference type="InterPro" id="IPR036964">
    <property type="entry name" value="RASGEF_cat_dom_sf"/>
</dbReference>
<dbReference type="GO" id="GO:0007265">
    <property type="term" value="P:Ras protein signal transduction"/>
    <property type="evidence" value="ECO:0007669"/>
    <property type="project" value="TreeGrafter"/>
</dbReference>
<dbReference type="PANTHER" id="PTHR23113:SF172">
    <property type="entry name" value="RAS-GEF DOMAIN-CONTAINING FAMILY MEMBER 1A"/>
    <property type="match status" value="1"/>
</dbReference>
<protein>
    <submittedName>
        <fullName evidence="7">Ras-GEF domain-containing family member 1A</fullName>
    </submittedName>
</protein>
<dbReference type="Gene3D" id="1.10.840.10">
    <property type="entry name" value="Ras guanine-nucleotide exchange factors catalytic domain"/>
    <property type="match status" value="1"/>
</dbReference>
<name>A0A9B0U5E1_CHRAS</name>
<dbReference type="OrthoDB" id="20825at2759"/>
<dbReference type="CTD" id="221002"/>
<keyword evidence="3" id="KW-0732">Signal</keyword>
<dbReference type="RefSeq" id="XP_006876207.1">
    <property type="nucleotide sequence ID" value="XM_006876145.1"/>
</dbReference>